<name>A0AA39LDU8_9BILA</name>
<evidence type="ECO:0000313" key="3">
    <source>
        <dbReference type="Proteomes" id="UP001175271"/>
    </source>
</evidence>
<evidence type="ECO:0000313" key="2">
    <source>
        <dbReference type="EMBL" id="KAK0394126.1"/>
    </source>
</evidence>
<evidence type="ECO:0000256" key="1">
    <source>
        <dbReference type="SAM" id="Phobius"/>
    </source>
</evidence>
<accession>A0AA39LDU8</accession>
<dbReference type="Proteomes" id="UP001175271">
    <property type="component" value="Unassembled WGS sequence"/>
</dbReference>
<proteinExistence type="predicted"/>
<comment type="caution">
    <text evidence="2">The sequence shown here is derived from an EMBL/GenBank/DDBJ whole genome shotgun (WGS) entry which is preliminary data.</text>
</comment>
<feature type="transmembrane region" description="Helical" evidence="1">
    <location>
        <begin position="6"/>
        <end position="26"/>
    </location>
</feature>
<dbReference type="AlphaFoldDB" id="A0AA39LDU8"/>
<keyword evidence="1" id="KW-0812">Transmembrane</keyword>
<dbReference type="EMBL" id="JAUCMV010000005">
    <property type="protein sequence ID" value="KAK0394126.1"/>
    <property type="molecule type" value="Genomic_DNA"/>
</dbReference>
<keyword evidence="3" id="KW-1185">Reference proteome</keyword>
<reference evidence="2" key="1">
    <citation type="submission" date="2023-06" db="EMBL/GenBank/DDBJ databases">
        <title>Genomic analysis of the entomopathogenic nematode Steinernema hermaphroditum.</title>
        <authorList>
            <person name="Schwarz E.M."/>
            <person name="Heppert J.K."/>
            <person name="Baniya A."/>
            <person name="Schwartz H.T."/>
            <person name="Tan C.-H."/>
            <person name="Antoshechkin I."/>
            <person name="Sternberg P.W."/>
            <person name="Goodrich-Blair H."/>
            <person name="Dillman A.R."/>
        </authorList>
    </citation>
    <scope>NUCLEOTIDE SEQUENCE</scope>
    <source>
        <strain evidence="2">PS9179</strain>
        <tissue evidence="2">Whole animal</tissue>
    </source>
</reference>
<protein>
    <submittedName>
        <fullName evidence="2">Uncharacterized protein</fullName>
    </submittedName>
</protein>
<gene>
    <name evidence="2" type="ORF">QR680_000581</name>
</gene>
<keyword evidence="1" id="KW-1133">Transmembrane helix</keyword>
<keyword evidence="1" id="KW-0472">Membrane</keyword>
<sequence>MCTFLAIIVLSITFLYLSVVFVVTHLRRRRLQGKRSRLLQAPEGYPIWYNYRHYLREIIDHARIFWTVMISCPTHVTYLLNGCDYAAVSTEDEEMTMETCALGETV</sequence>
<organism evidence="2 3">
    <name type="scientific">Steinernema hermaphroditum</name>
    <dbReference type="NCBI Taxonomy" id="289476"/>
    <lineage>
        <taxon>Eukaryota</taxon>
        <taxon>Metazoa</taxon>
        <taxon>Ecdysozoa</taxon>
        <taxon>Nematoda</taxon>
        <taxon>Chromadorea</taxon>
        <taxon>Rhabditida</taxon>
        <taxon>Tylenchina</taxon>
        <taxon>Panagrolaimomorpha</taxon>
        <taxon>Strongyloidoidea</taxon>
        <taxon>Steinernematidae</taxon>
        <taxon>Steinernema</taxon>
    </lineage>
</organism>